<dbReference type="AlphaFoldDB" id="C4IZ50"/>
<accession>C4IZ50</accession>
<reference evidence="1" key="2">
    <citation type="submission" date="2012-06" db="EMBL/GenBank/DDBJ databases">
        <authorList>
            <person name="Yu Y."/>
            <person name="Currie J."/>
            <person name="Lomeli R."/>
            <person name="Angelova A."/>
            <person name="Collura K."/>
            <person name="Wissotski M."/>
            <person name="Campos D."/>
            <person name="Kudrna D."/>
            <person name="Golser W."/>
            <person name="Ashely E."/>
            <person name="Descour A."/>
            <person name="Fernandes J."/>
            <person name="Soderlund C."/>
            <person name="Walbot V."/>
        </authorList>
    </citation>
    <scope>NUCLEOTIDE SEQUENCE</scope>
    <source>
        <strain evidence="1">B73</strain>
    </source>
</reference>
<protein>
    <submittedName>
        <fullName evidence="1">Uncharacterized protein</fullName>
    </submittedName>
</protein>
<evidence type="ECO:0000313" key="1">
    <source>
        <dbReference type="EMBL" id="ACR34200.1"/>
    </source>
</evidence>
<reference evidence="1" key="1">
    <citation type="journal article" date="2009" name="PLoS Genet.">
        <title>Sequencing, mapping, and analysis of 27,455 maize full-length cDNAs.</title>
        <authorList>
            <person name="Soderlund C."/>
            <person name="Descour A."/>
            <person name="Kudrna D."/>
            <person name="Bomhoff M."/>
            <person name="Boyd L."/>
            <person name="Currie J."/>
            <person name="Angelova A."/>
            <person name="Collura K."/>
            <person name="Wissotski M."/>
            <person name="Ashley E."/>
            <person name="Morrow D."/>
            <person name="Fernandes J."/>
            <person name="Walbot V."/>
            <person name="Yu Y."/>
        </authorList>
    </citation>
    <scope>NUCLEOTIDE SEQUENCE</scope>
    <source>
        <strain evidence="1">B73</strain>
    </source>
</reference>
<proteinExistence type="evidence at transcript level"/>
<organism evidence="1">
    <name type="scientific">Zea mays</name>
    <name type="common">Maize</name>
    <dbReference type="NCBI Taxonomy" id="4577"/>
    <lineage>
        <taxon>Eukaryota</taxon>
        <taxon>Viridiplantae</taxon>
        <taxon>Streptophyta</taxon>
        <taxon>Embryophyta</taxon>
        <taxon>Tracheophyta</taxon>
        <taxon>Spermatophyta</taxon>
        <taxon>Magnoliopsida</taxon>
        <taxon>Liliopsida</taxon>
        <taxon>Poales</taxon>
        <taxon>Poaceae</taxon>
        <taxon>PACMAD clade</taxon>
        <taxon>Panicoideae</taxon>
        <taxon>Andropogonodae</taxon>
        <taxon>Andropogoneae</taxon>
        <taxon>Tripsacinae</taxon>
        <taxon>Zea</taxon>
    </lineage>
</organism>
<sequence>MNWSALPGSTLPYHSASCQEGNCYSHHLPRPVRGCLFTYGIAGFRLTHDEVCGQLKGPRSSGQQSVRSLIDTDGRPFLLNVWSHFKLFQNFGA</sequence>
<dbReference type="EMBL" id="BT083847">
    <property type="protein sequence ID" value="ACR34200.1"/>
    <property type="molecule type" value="mRNA"/>
</dbReference>
<name>C4IZ50_MAIZE</name>